<dbReference type="GO" id="GO:0003676">
    <property type="term" value="F:nucleic acid binding"/>
    <property type="evidence" value="ECO:0007669"/>
    <property type="project" value="InterPro"/>
</dbReference>
<evidence type="ECO:0000259" key="1">
    <source>
        <dbReference type="Pfam" id="PF13456"/>
    </source>
</evidence>
<dbReference type="Gene3D" id="3.30.420.10">
    <property type="entry name" value="Ribonuclease H-like superfamily/Ribonuclease H"/>
    <property type="match status" value="1"/>
</dbReference>
<protein>
    <recommendedName>
        <fullName evidence="1">RNase H type-1 domain-containing protein</fullName>
    </recommendedName>
</protein>
<dbReference type="InterPro" id="IPR036397">
    <property type="entry name" value="RNaseH_sf"/>
</dbReference>
<dbReference type="InterPro" id="IPR044730">
    <property type="entry name" value="RNase_H-like_dom_plant"/>
</dbReference>
<name>A0A2G3AJ89_CAPAN</name>
<dbReference type="Gramene" id="PHT94305">
    <property type="protein sequence ID" value="PHT94305"/>
    <property type="gene ID" value="T459_02187"/>
</dbReference>
<dbReference type="InterPro" id="IPR012337">
    <property type="entry name" value="RNaseH-like_sf"/>
</dbReference>
<dbReference type="GO" id="GO:0004523">
    <property type="term" value="F:RNA-DNA hybrid ribonuclease activity"/>
    <property type="evidence" value="ECO:0007669"/>
    <property type="project" value="InterPro"/>
</dbReference>
<sequence>MTFTKVMWKLPENGWVKYNTDGASRCNPGISSCAFCARNEKGDLIYAEGVKMEDTSNVKAEAYAILQAAIHADQTHKEKVIIQTDSLLMQKVLIREWNYPWNVIDYVEKIWKIMNRKQRMGGYSQMLEMEIFYQGDIAIAVHRNSLYDELVASVMQSGDLDCASSDMVISYLMHSRKKVNPTIIINDASKSLYMMDVDADGFRPILRINVVERSFEGPMNSSSSPPRCPTVDDDLNNYDNDDDHPINMKDDSMHMEDILLDSQDAEEDCGTGSQPGYFFTDGTNFYCDQIFTDKKELKMLLDGATVRQFFYYYTEKSCTKLLKAKSYLLVVAGCCGQ</sequence>
<reference evidence="2 3" key="2">
    <citation type="journal article" date="2017" name="Genome Biol.">
        <title>New reference genome sequences of hot pepper reveal the massive evolution of plant disease-resistance genes by retroduplication.</title>
        <authorList>
            <person name="Kim S."/>
            <person name="Park J."/>
            <person name="Yeom S.I."/>
            <person name="Kim Y.M."/>
            <person name="Seo E."/>
            <person name="Kim K.T."/>
            <person name="Kim M.S."/>
            <person name="Lee J.M."/>
            <person name="Cheong K."/>
            <person name="Shin H.S."/>
            <person name="Kim S.B."/>
            <person name="Han K."/>
            <person name="Lee J."/>
            <person name="Park M."/>
            <person name="Lee H.A."/>
            <person name="Lee H.Y."/>
            <person name="Lee Y."/>
            <person name="Oh S."/>
            <person name="Lee J.H."/>
            <person name="Choi E."/>
            <person name="Choi E."/>
            <person name="Lee S.E."/>
            <person name="Jeon J."/>
            <person name="Kim H."/>
            <person name="Choi G."/>
            <person name="Song H."/>
            <person name="Lee J."/>
            <person name="Lee S.C."/>
            <person name="Kwon J.K."/>
            <person name="Lee H.Y."/>
            <person name="Koo N."/>
            <person name="Hong Y."/>
            <person name="Kim R.W."/>
            <person name="Kang W.H."/>
            <person name="Huh J.H."/>
            <person name="Kang B.C."/>
            <person name="Yang T.J."/>
            <person name="Lee Y.H."/>
            <person name="Bennetzen J.L."/>
            <person name="Choi D."/>
        </authorList>
    </citation>
    <scope>NUCLEOTIDE SEQUENCE [LARGE SCALE GENOMIC DNA]</scope>
    <source>
        <strain evidence="3">cv. CM334</strain>
    </source>
</reference>
<feature type="domain" description="RNase H type-1" evidence="1">
    <location>
        <begin position="19"/>
        <end position="118"/>
    </location>
</feature>
<accession>A0A2G3AJ89</accession>
<dbReference type="CDD" id="cd06222">
    <property type="entry name" value="RNase_H_like"/>
    <property type="match status" value="1"/>
</dbReference>
<organism evidence="2 3">
    <name type="scientific">Capsicum annuum</name>
    <name type="common">Capsicum pepper</name>
    <dbReference type="NCBI Taxonomy" id="4072"/>
    <lineage>
        <taxon>Eukaryota</taxon>
        <taxon>Viridiplantae</taxon>
        <taxon>Streptophyta</taxon>
        <taxon>Embryophyta</taxon>
        <taxon>Tracheophyta</taxon>
        <taxon>Spermatophyta</taxon>
        <taxon>Magnoliopsida</taxon>
        <taxon>eudicotyledons</taxon>
        <taxon>Gunneridae</taxon>
        <taxon>Pentapetalae</taxon>
        <taxon>asterids</taxon>
        <taxon>lamiids</taxon>
        <taxon>Solanales</taxon>
        <taxon>Solanaceae</taxon>
        <taxon>Solanoideae</taxon>
        <taxon>Capsiceae</taxon>
        <taxon>Capsicum</taxon>
    </lineage>
</organism>
<dbReference type="InterPro" id="IPR053151">
    <property type="entry name" value="RNase_H-like"/>
</dbReference>
<evidence type="ECO:0000313" key="2">
    <source>
        <dbReference type="EMBL" id="PHT94305.1"/>
    </source>
</evidence>
<dbReference type="PANTHER" id="PTHR47723">
    <property type="entry name" value="OS05G0353850 PROTEIN"/>
    <property type="match status" value="1"/>
</dbReference>
<dbReference type="Proteomes" id="UP000222542">
    <property type="component" value="Unassembled WGS sequence"/>
</dbReference>
<proteinExistence type="predicted"/>
<dbReference type="Pfam" id="PF13456">
    <property type="entry name" value="RVT_3"/>
    <property type="match status" value="1"/>
</dbReference>
<dbReference type="AlphaFoldDB" id="A0A2G3AJ89"/>
<dbReference type="InterPro" id="IPR002156">
    <property type="entry name" value="RNaseH_domain"/>
</dbReference>
<keyword evidence="3" id="KW-1185">Reference proteome</keyword>
<gene>
    <name evidence="2" type="ORF">T459_02187</name>
</gene>
<dbReference type="EMBL" id="AYRZ02000001">
    <property type="protein sequence ID" value="PHT94305.1"/>
    <property type="molecule type" value="Genomic_DNA"/>
</dbReference>
<evidence type="ECO:0000313" key="3">
    <source>
        <dbReference type="Proteomes" id="UP000222542"/>
    </source>
</evidence>
<comment type="caution">
    <text evidence="2">The sequence shown here is derived from an EMBL/GenBank/DDBJ whole genome shotgun (WGS) entry which is preliminary data.</text>
</comment>
<dbReference type="PANTHER" id="PTHR47723:SF24">
    <property type="entry name" value="RNASE H TYPE-1 DOMAIN-CONTAINING PROTEIN"/>
    <property type="match status" value="1"/>
</dbReference>
<dbReference type="SUPFAM" id="SSF53098">
    <property type="entry name" value="Ribonuclease H-like"/>
    <property type="match status" value="1"/>
</dbReference>
<reference evidence="2 3" key="1">
    <citation type="journal article" date="2014" name="Nat. Genet.">
        <title>Genome sequence of the hot pepper provides insights into the evolution of pungency in Capsicum species.</title>
        <authorList>
            <person name="Kim S."/>
            <person name="Park M."/>
            <person name="Yeom S.I."/>
            <person name="Kim Y.M."/>
            <person name="Lee J.M."/>
            <person name="Lee H.A."/>
            <person name="Seo E."/>
            <person name="Choi J."/>
            <person name="Cheong K."/>
            <person name="Kim K.T."/>
            <person name="Jung K."/>
            <person name="Lee G.W."/>
            <person name="Oh S.K."/>
            <person name="Bae C."/>
            <person name="Kim S.B."/>
            <person name="Lee H.Y."/>
            <person name="Kim S.Y."/>
            <person name="Kim M.S."/>
            <person name="Kang B.C."/>
            <person name="Jo Y.D."/>
            <person name="Yang H.B."/>
            <person name="Jeong H.J."/>
            <person name="Kang W.H."/>
            <person name="Kwon J.K."/>
            <person name="Shin C."/>
            <person name="Lim J.Y."/>
            <person name="Park J.H."/>
            <person name="Huh J.H."/>
            <person name="Kim J.S."/>
            <person name="Kim B.D."/>
            <person name="Cohen O."/>
            <person name="Paran I."/>
            <person name="Suh M.C."/>
            <person name="Lee S.B."/>
            <person name="Kim Y.K."/>
            <person name="Shin Y."/>
            <person name="Noh S.J."/>
            <person name="Park J."/>
            <person name="Seo Y.S."/>
            <person name="Kwon S.Y."/>
            <person name="Kim H.A."/>
            <person name="Park J.M."/>
            <person name="Kim H.J."/>
            <person name="Choi S.B."/>
            <person name="Bosland P.W."/>
            <person name="Reeves G."/>
            <person name="Jo S.H."/>
            <person name="Lee B.W."/>
            <person name="Cho H.T."/>
            <person name="Choi H.S."/>
            <person name="Lee M.S."/>
            <person name="Yu Y."/>
            <person name="Do Choi Y."/>
            <person name="Park B.S."/>
            <person name="van Deynze A."/>
            <person name="Ashrafi H."/>
            <person name="Hill T."/>
            <person name="Kim W.T."/>
            <person name="Pai H.S."/>
            <person name="Ahn H.K."/>
            <person name="Yeam I."/>
            <person name="Giovannoni J.J."/>
            <person name="Rose J.K."/>
            <person name="Sorensen I."/>
            <person name="Lee S.J."/>
            <person name="Kim R.W."/>
            <person name="Choi I.Y."/>
            <person name="Choi B.S."/>
            <person name="Lim J.S."/>
            <person name="Lee Y.H."/>
            <person name="Choi D."/>
        </authorList>
    </citation>
    <scope>NUCLEOTIDE SEQUENCE [LARGE SCALE GENOMIC DNA]</scope>
    <source>
        <strain evidence="3">cv. CM334</strain>
    </source>
</reference>